<dbReference type="InterPro" id="IPR037217">
    <property type="entry name" value="Trp/Indoleamine_2_3_dOase-like"/>
</dbReference>
<gene>
    <name evidence="6" type="ORF">Z517_09804</name>
</gene>
<evidence type="ECO:0000256" key="5">
    <source>
        <dbReference type="RuleBase" id="RU369119"/>
    </source>
</evidence>
<dbReference type="EMBL" id="KN846974">
    <property type="protein sequence ID" value="KIW77358.1"/>
    <property type="molecule type" value="Genomic_DNA"/>
</dbReference>
<dbReference type="Proteomes" id="UP000053029">
    <property type="component" value="Unassembled WGS sequence"/>
</dbReference>
<keyword evidence="5" id="KW-0223">Dioxygenase</keyword>
<dbReference type="PANTHER" id="PTHR28657">
    <property type="entry name" value="INDOLEAMINE 2,3-DIOXYGENASE"/>
    <property type="match status" value="1"/>
</dbReference>
<evidence type="ECO:0000256" key="1">
    <source>
        <dbReference type="ARBA" id="ARBA00007119"/>
    </source>
</evidence>
<dbReference type="Pfam" id="PF01231">
    <property type="entry name" value="IDO"/>
    <property type="match status" value="1"/>
</dbReference>
<comment type="catalytic activity">
    <reaction evidence="5">
        <text>L-tryptophan + O2 = N-formyl-L-kynurenine</text>
        <dbReference type="Rhea" id="RHEA:24536"/>
        <dbReference type="ChEBI" id="CHEBI:15379"/>
        <dbReference type="ChEBI" id="CHEBI:57912"/>
        <dbReference type="ChEBI" id="CHEBI:58629"/>
    </reaction>
</comment>
<keyword evidence="7" id="KW-1185">Reference proteome</keyword>
<comment type="function">
    <text evidence="5">Produces N-formyl-kynurenine through the oxidation of tryptophan.</text>
</comment>
<feature type="binding site" description="proximal binding residue" evidence="4">
    <location>
        <position position="348"/>
    </location>
    <ligand>
        <name>heme b</name>
        <dbReference type="ChEBI" id="CHEBI:60344"/>
    </ligand>
    <ligandPart>
        <name>Fe</name>
        <dbReference type="ChEBI" id="CHEBI:18248"/>
    </ligandPart>
</feature>
<dbReference type="OrthoDB" id="540174at2759"/>
<dbReference type="PANTHER" id="PTHR28657:SF5">
    <property type="entry name" value="INDOLEAMINE 2,3-DIOXYGENASE"/>
    <property type="match status" value="1"/>
</dbReference>
<evidence type="ECO:0000256" key="3">
    <source>
        <dbReference type="ARBA" id="ARBA00023004"/>
    </source>
</evidence>
<dbReference type="Gene3D" id="1.20.58.480">
    <property type="match status" value="1"/>
</dbReference>
<evidence type="ECO:0000313" key="6">
    <source>
        <dbReference type="EMBL" id="KIW77358.1"/>
    </source>
</evidence>
<comment type="similarity">
    <text evidence="1 5">Belongs to the indoleamine 2,3-dioxygenase family.</text>
</comment>
<dbReference type="PROSITE" id="PS00876">
    <property type="entry name" value="IDO_1"/>
    <property type="match status" value="1"/>
</dbReference>
<name>A0A0D2G9G0_9EURO</name>
<dbReference type="HOGENOM" id="CLU_010089_0_1_1"/>
<evidence type="ECO:0000313" key="7">
    <source>
        <dbReference type="Proteomes" id="UP000053029"/>
    </source>
</evidence>
<dbReference type="GO" id="GO:0020037">
    <property type="term" value="F:heme binding"/>
    <property type="evidence" value="ECO:0007669"/>
    <property type="project" value="UniProtKB-UniRule"/>
</dbReference>
<proteinExistence type="inferred from homology"/>
<sequence>MFPLVSLPDPRDYDVDFELGFVAARSTELPAYYAPWCNLLSHLPHLLEAEALQAQVSNLEILTTDHLTTSAHWQRAYVVLGFLTQAFIWQDKRKPSQVVPASLAEPFLEVCSYLGTEPVLSYVGLCLWNWMQRDEEIRSPPLLALADFRAIKSVASFTGTRDEDAFNLVPVMVEAQGAKLIRLMLDTIVADQNGEILDLVSVLDVCVKTLTTMRETLSVLDRNCDPTFFFQKIRPMLGGSSGAEEKGLPNGVSFERSDGSRVVIKCVGGSAGQSSLFQLLDHMFGVRHESKMLLEMRAYMPKQHRDFLEAVELMPSLRDTIERRPEDKELGCAFQGVLDAFQKWRTKHVSIVSRFVVLPAAAEAKGKPAEQQKGTAGSQPIPFLKQYRDETVFKLQNQ</sequence>
<dbReference type="GeneID" id="25309294"/>
<protein>
    <recommendedName>
        <fullName evidence="5">Indoleamine 2,3-dioxygenase</fullName>
        <ecNumber evidence="5">1.13.11.52</ecNumber>
    </recommendedName>
</protein>
<dbReference type="SUPFAM" id="SSF140959">
    <property type="entry name" value="Indolic compounds 2,3-dioxygenase-like"/>
    <property type="match status" value="1"/>
</dbReference>
<dbReference type="GO" id="GO:0005737">
    <property type="term" value="C:cytoplasm"/>
    <property type="evidence" value="ECO:0007669"/>
    <property type="project" value="TreeGrafter"/>
</dbReference>
<evidence type="ECO:0000256" key="2">
    <source>
        <dbReference type="ARBA" id="ARBA00022723"/>
    </source>
</evidence>
<reference evidence="6 7" key="1">
    <citation type="submission" date="2015-01" db="EMBL/GenBank/DDBJ databases">
        <title>The Genome Sequence of Fonsecaea pedrosoi CBS 271.37.</title>
        <authorList>
            <consortium name="The Broad Institute Genomics Platform"/>
            <person name="Cuomo C."/>
            <person name="de Hoog S."/>
            <person name="Gorbushina A."/>
            <person name="Stielow B."/>
            <person name="Teixiera M."/>
            <person name="Abouelleil A."/>
            <person name="Chapman S.B."/>
            <person name="Priest M."/>
            <person name="Young S.K."/>
            <person name="Wortman J."/>
            <person name="Nusbaum C."/>
            <person name="Birren B."/>
        </authorList>
    </citation>
    <scope>NUCLEOTIDE SEQUENCE [LARGE SCALE GENOMIC DNA]</scope>
    <source>
        <strain evidence="6 7">CBS 271.37</strain>
    </source>
</reference>
<dbReference type="InterPro" id="IPR000898">
    <property type="entry name" value="Indolamine_dOase"/>
</dbReference>
<keyword evidence="4 5" id="KW-0349">Heme</keyword>
<keyword evidence="5" id="KW-0560">Oxidoreductase</keyword>
<dbReference type="GO" id="GO:0033754">
    <property type="term" value="F:indoleamine 2,3-dioxygenase activity"/>
    <property type="evidence" value="ECO:0007669"/>
    <property type="project" value="UniProtKB-EC"/>
</dbReference>
<keyword evidence="2 4" id="KW-0479">Metal-binding</keyword>
<keyword evidence="3 4" id="KW-0408">Iron</keyword>
<dbReference type="GO" id="GO:0046872">
    <property type="term" value="F:metal ion binding"/>
    <property type="evidence" value="ECO:0007669"/>
    <property type="project" value="UniProtKB-UniRule"/>
</dbReference>
<dbReference type="GO" id="GO:0034354">
    <property type="term" value="P:'de novo' NAD+ biosynthetic process from L-tryptophan"/>
    <property type="evidence" value="ECO:0007669"/>
    <property type="project" value="TreeGrafter"/>
</dbReference>
<dbReference type="GO" id="GO:0019441">
    <property type="term" value="P:L-tryptophan catabolic process to kynurenine"/>
    <property type="evidence" value="ECO:0007669"/>
    <property type="project" value="UniProtKB-UniRule"/>
</dbReference>
<dbReference type="EC" id="1.13.11.52" evidence="5"/>
<dbReference type="AlphaFoldDB" id="A0A0D2G9G0"/>
<dbReference type="RefSeq" id="XP_013281166.1">
    <property type="nucleotide sequence ID" value="XM_013425712.1"/>
</dbReference>
<dbReference type="STRING" id="1442368.A0A0D2G9G0"/>
<organism evidence="6 7">
    <name type="scientific">Fonsecaea pedrosoi CBS 271.37</name>
    <dbReference type="NCBI Taxonomy" id="1442368"/>
    <lineage>
        <taxon>Eukaryota</taxon>
        <taxon>Fungi</taxon>
        <taxon>Dikarya</taxon>
        <taxon>Ascomycota</taxon>
        <taxon>Pezizomycotina</taxon>
        <taxon>Eurotiomycetes</taxon>
        <taxon>Chaetothyriomycetidae</taxon>
        <taxon>Chaetothyriales</taxon>
        <taxon>Herpotrichiellaceae</taxon>
        <taxon>Fonsecaea</taxon>
    </lineage>
</organism>
<dbReference type="VEuPathDB" id="FungiDB:Z517_09804"/>
<accession>A0A0D2G9G0</accession>
<evidence type="ECO:0000256" key="4">
    <source>
        <dbReference type="PIRSR" id="PIRSR600898-1"/>
    </source>
</evidence>